<dbReference type="AlphaFoldDB" id="A0A7S4AWY5"/>
<evidence type="ECO:0000313" key="2">
    <source>
        <dbReference type="EMBL" id="CAE0729699.1"/>
    </source>
</evidence>
<feature type="compositionally biased region" description="Acidic residues" evidence="1">
    <location>
        <begin position="286"/>
        <end position="296"/>
    </location>
</feature>
<name>A0A7S4AWY5_9STRA</name>
<sequence length="332" mass="37138">MIIIHDGANGSEERTVTDEDERDSISLTLSGLGVSRNVKASNLNGIDNECIHNGPAKTQQEAISSARDKSSLCHVHIGQGDARNTPIFGSKETLPSTTIATVHIQKKKNCYGEINNIHDQEEVVTISTTGTSTTNINTNNINSNKTNQDDFATSMEPQSCYIPQDLHAKKTSAGYATPVATQSNCFTDGREKQDISTSNDVLVANAEENNHKLRNRISKLKEAIKSIRTFESIKKGQRMVKEYGLKVELEGLQEDLRFLEAKHEGLSETLFELHLQRLDLIRLEEEQQQEEEEQQEEEKASRIQYSKRDLEGRSNSISRNTTFRSTISNVSE</sequence>
<proteinExistence type="predicted"/>
<organism evidence="2">
    <name type="scientific">Pseudo-nitzschia australis</name>
    <dbReference type="NCBI Taxonomy" id="44445"/>
    <lineage>
        <taxon>Eukaryota</taxon>
        <taxon>Sar</taxon>
        <taxon>Stramenopiles</taxon>
        <taxon>Ochrophyta</taxon>
        <taxon>Bacillariophyta</taxon>
        <taxon>Bacillariophyceae</taxon>
        <taxon>Bacillariophycidae</taxon>
        <taxon>Bacillariales</taxon>
        <taxon>Bacillariaceae</taxon>
        <taxon>Pseudo-nitzschia</taxon>
    </lineage>
</organism>
<feature type="compositionally biased region" description="Polar residues" evidence="1">
    <location>
        <begin position="313"/>
        <end position="332"/>
    </location>
</feature>
<dbReference type="EMBL" id="HBIX01034417">
    <property type="protein sequence ID" value="CAE0729699.1"/>
    <property type="molecule type" value="Transcribed_RNA"/>
</dbReference>
<evidence type="ECO:0000256" key="1">
    <source>
        <dbReference type="SAM" id="MobiDB-lite"/>
    </source>
</evidence>
<feature type="region of interest" description="Disordered" evidence="1">
    <location>
        <begin position="1"/>
        <end position="20"/>
    </location>
</feature>
<feature type="compositionally biased region" description="Basic and acidic residues" evidence="1">
    <location>
        <begin position="297"/>
        <end position="312"/>
    </location>
</feature>
<gene>
    <name evidence="2" type="ORF">PAUS00366_LOCUS22484</name>
</gene>
<protein>
    <submittedName>
        <fullName evidence="2">Uncharacterized protein</fullName>
    </submittedName>
</protein>
<reference evidence="2" key="1">
    <citation type="submission" date="2021-01" db="EMBL/GenBank/DDBJ databases">
        <authorList>
            <person name="Corre E."/>
            <person name="Pelletier E."/>
            <person name="Niang G."/>
            <person name="Scheremetjew M."/>
            <person name="Finn R."/>
            <person name="Kale V."/>
            <person name="Holt S."/>
            <person name="Cochrane G."/>
            <person name="Meng A."/>
            <person name="Brown T."/>
            <person name="Cohen L."/>
        </authorList>
    </citation>
    <scope>NUCLEOTIDE SEQUENCE</scope>
    <source>
        <strain evidence="2">10249 10 AB</strain>
    </source>
</reference>
<feature type="region of interest" description="Disordered" evidence="1">
    <location>
        <begin position="286"/>
        <end position="332"/>
    </location>
</feature>
<accession>A0A7S4AWY5</accession>